<feature type="compositionally biased region" description="Pro residues" evidence="2">
    <location>
        <begin position="589"/>
        <end position="604"/>
    </location>
</feature>
<dbReference type="PANTHER" id="PTHR48125">
    <property type="entry name" value="LP07818P1"/>
    <property type="match status" value="1"/>
</dbReference>
<reference evidence="5" key="1">
    <citation type="journal article" date="2010" name="Genome Biol.">
        <title>Genome sequence of the necrotrophic plant pathogen Pythium ultimum reveals original pathogenicity mechanisms and effector repertoire.</title>
        <authorList>
            <person name="Levesque C.A."/>
            <person name="Brouwer H."/>
            <person name="Cano L."/>
            <person name="Hamilton J.P."/>
            <person name="Holt C."/>
            <person name="Huitema E."/>
            <person name="Raffaele S."/>
            <person name="Robideau G.P."/>
            <person name="Thines M."/>
            <person name="Win J."/>
            <person name="Zerillo M.M."/>
            <person name="Beakes G.W."/>
            <person name="Boore J.L."/>
            <person name="Busam D."/>
            <person name="Dumas B."/>
            <person name="Ferriera S."/>
            <person name="Fuerstenberg S.I."/>
            <person name="Gachon C.M."/>
            <person name="Gaulin E."/>
            <person name="Govers F."/>
            <person name="Grenville-Briggs L."/>
            <person name="Horner N."/>
            <person name="Hostetler J."/>
            <person name="Jiang R.H."/>
            <person name="Johnson J."/>
            <person name="Krajaejun T."/>
            <person name="Lin H."/>
            <person name="Meijer H.J."/>
            <person name="Moore B."/>
            <person name="Morris P."/>
            <person name="Phuntmart V."/>
            <person name="Puiu D."/>
            <person name="Shetty J."/>
            <person name="Stajich J.E."/>
            <person name="Tripathy S."/>
            <person name="Wawra S."/>
            <person name="van West P."/>
            <person name="Whitty B.R."/>
            <person name="Coutinho P.M."/>
            <person name="Henrissat B."/>
            <person name="Martin F."/>
            <person name="Thomas P.D."/>
            <person name="Tyler B.M."/>
            <person name="De Vries R.P."/>
            <person name="Kamoun S."/>
            <person name="Yandell M."/>
            <person name="Tisserat N."/>
            <person name="Buell C.R."/>
        </authorList>
    </citation>
    <scope>NUCLEOTIDE SEQUENCE</scope>
    <source>
        <strain evidence="5">DAOM:BR144</strain>
    </source>
</reference>
<feature type="compositionally biased region" description="Polar residues" evidence="2">
    <location>
        <begin position="47"/>
        <end position="65"/>
    </location>
</feature>
<feature type="compositionally biased region" description="Basic and acidic residues" evidence="2">
    <location>
        <begin position="804"/>
        <end position="833"/>
    </location>
</feature>
<dbReference type="HOGENOM" id="CLU_296936_0_0_1"/>
<feature type="coiled-coil region" evidence="1">
    <location>
        <begin position="149"/>
        <end position="258"/>
    </location>
</feature>
<evidence type="ECO:0000256" key="1">
    <source>
        <dbReference type="SAM" id="Coils"/>
    </source>
</evidence>
<dbReference type="AlphaFoldDB" id="K3WBB8"/>
<evidence type="ECO:0000313" key="4">
    <source>
        <dbReference type="EnsemblProtists" id="PYU1_T002259"/>
    </source>
</evidence>
<reference evidence="5" key="2">
    <citation type="submission" date="2010-04" db="EMBL/GenBank/DDBJ databases">
        <authorList>
            <person name="Buell R."/>
            <person name="Hamilton J."/>
            <person name="Hostetler J."/>
        </authorList>
    </citation>
    <scope>NUCLEOTIDE SEQUENCE [LARGE SCALE GENOMIC DNA]</scope>
    <source>
        <strain evidence="5">DAOM:BR144</strain>
    </source>
</reference>
<keyword evidence="1" id="KW-0175">Coiled coil</keyword>
<dbReference type="InParanoid" id="K3WBB8"/>
<dbReference type="Proteomes" id="UP000019132">
    <property type="component" value="Unassembled WGS sequence"/>
</dbReference>
<feature type="compositionally biased region" description="Polar residues" evidence="2">
    <location>
        <begin position="372"/>
        <end position="381"/>
    </location>
</feature>
<protein>
    <recommendedName>
        <fullName evidence="3">J domain-containing protein</fullName>
    </recommendedName>
</protein>
<name>K3WBB8_GLOUD</name>
<feature type="compositionally biased region" description="Basic residues" evidence="2">
    <location>
        <begin position="834"/>
        <end position="850"/>
    </location>
</feature>
<dbReference type="PROSITE" id="PS50076">
    <property type="entry name" value="DNAJ_2"/>
    <property type="match status" value="1"/>
</dbReference>
<organism evidence="4 5">
    <name type="scientific">Globisporangium ultimum (strain ATCC 200006 / CBS 805.95 / DAOM BR144)</name>
    <name type="common">Pythium ultimum</name>
    <dbReference type="NCBI Taxonomy" id="431595"/>
    <lineage>
        <taxon>Eukaryota</taxon>
        <taxon>Sar</taxon>
        <taxon>Stramenopiles</taxon>
        <taxon>Oomycota</taxon>
        <taxon>Peronosporomycetes</taxon>
        <taxon>Pythiales</taxon>
        <taxon>Pythiaceae</taxon>
        <taxon>Globisporangium</taxon>
    </lineage>
</organism>
<dbReference type="SUPFAM" id="SSF46565">
    <property type="entry name" value="Chaperone J-domain"/>
    <property type="match status" value="1"/>
</dbReference>
<feature type="region of interest" description="Disordered" evidence="2">
    <location>
        <begin position="368"/>
        <end position="484"/>
    </location>
</feature>
<dbReference type="eggNOG" id="KOG0431">
    <property type="taxonomic scope" value="Eukaryota"/>
</dbReference>
<feature type="compositionally biased region" description="Low complexity" evidence="2">
    <location>
        <begin position="859"/>
        <end position="877"/>
    </location>
</feature>
<keyword evidence="5" id="KW-1185">Reference proteome</keyword>
<proteinExistence type="predicted"/>
<dbReference type="InterPro" id="IPR001623">
    <property type="entry name" value="DnaJ_domain"/>
</dbReference>
<feature type="compositionally biased region" description="Acidic residues" evidence="2">
    <location>
        <begin position="561"/>
        <end position="588"/>
    </location>
</feature>
<feature type="region of interest" description="Disordered" evidence="2">
    <location>
        <begin position="497"/>
        <end position="940"/>
    </location>
</feature>
<sequence length="1068" mass="119718">MKDRKARNRLFSSSESESDDSGGVDAPSPSDTAPTMTQRAFSMFGARSSSAKMPGTSSAALTRNGGSDKTDQRRKTLASSSSFKGTSGASSSSSSTLSGGRESANNSSFIGGSGFPERKGLFEQDDEPDSMENFHERVKIRQMKKQSEMETTKAELESAMVKIVDLEQRVAQELKEKVEYEIRMKECHRIIEKRNKQLMKASERVARYTEQAETQLTELQAKIAQLTTENEQLRAFNAKQQEALQEEMDAKILEYRKQFEVTVAEQKQAFDAKLERVTQASEESVLRKQSENDTLRLRIKELESEVMSVASRVTESEEYQTLLKKCEDTEAISRGLKFQLEKDQQEKKFLKSQLAVFQASAGFIETVDAQDDQPSPTSSVASGPDLSSFDFTRQSMLGSPVHRLAPKSPTKKRAEGFSSKVESTDDKVEETNKSFNVKKAPLNEKESVTATYRTNKPKEEQPPVVAEPPPAPMEEKPMARAGSASTTFFEKLSIKFKRSSPRSSFNIKADKAEESAAASAAPTIPPTVPSASLVSDASAAPAATGRKQRPKMYVAKAPSNYDEESSDSIFGDDSDSEDSSFGESDDESPPLPPPPPEMPAPARPTPAAFATQPSLFGPHQVVPSDDSDDADFSSSSDSEDEKPAAPTPTMPSSKSNESSLSFRDQPATKAEPASRNGRSSSDSSLSSDDSDDEKQDSDAKKDVNKSKRKRTKERTRESKSDVSSDESSSSSESDKRDVNRHRRRRDTEEDNHKKQSRRGSSVPRPREKSHSTGDEMGNLAHTTSKSRMNEYMEARAKKRLEKLKKKEEKENAEHKKKEEYEKEWEKMAQEERERKRKQQQARRSGRRRPSSLKTVRVSQMRQQMNKQQQQKDPQQDPFGVARPDDAADGEERQERRRQSSRRKSNSKVSESDEDADEPTPKTPTAAQPAEPTPLPPEPTEADTELYLRQQARLRERHELEMKRKMDADEADLVRGQIHRRVEMWAFGKELLHMILTLDQISANEALQKCQLSVIQSPDNETVRKAYRNIIRVIHPDKLRGATVPEQLEAQELFTVLNQAFEKFKTQAN</sequence>
<feature type="compositionally biased region" description="Basic and acidic residues" evidence="2">
    <location>
        <begin position="696"/>
        <end position="705"/>
    </location>
</feature>
<feature type="compositionally biased region" description="Polar residues" evidence="2">
    <location>
        <begin position="650"/>
        <end position="662"/>
    </location>
</feature>
<feature type="coiled-coil region" evidence="1">
    <location>
        <begin position="285"/>
        <end position="312"/>
    </location>
</feature>
<dbReference type="Gene3D" id="1.10.287.110">
    <property type="entry name" value="DnaJ domain"/>
    <property type="match status" value="1"/>
</dbReference>
<dbReference type="VEuPathDB" id="FungiDB:PYU1_G002256"/>
<evidence type="ECO:0000313" key="5">
    <source>
        <dbReference type="Proteomes" id="UP000019132"/>
    </source>
</evidence>
<accession>K3WBB8</accession>
<feature type="compositionally biased region" description="Basic and acidic residues" evidence="2">
    <location>
        <begin position="422"/>
        <end position="432"/>
    </location>
</feature>
<dbReference type="PANTHER" id="PTHR48125:SF12">
    <property type="entry name" value="AT HOOK TRANSCRIPTION FACTOR FAMILY-RELATED"/>
    <property type="match status" value="1"/>
</dbReference>
<feature type="compositionally biased region" description="Low complexity" evidence="2">
    <location>
        <begin position="79"/>
        <end position="103"/>
    </location>
</feature>
<feature type="compositionally biased region" description="Basic and acidic residues" evidence="2">
    <location>
        <begin position="882"/>
        <end position="897"/>
    </location>
</feature>
<dbReference type="CDD" id="cd06257">
    <property type="entry name" value="DnaJ"/>
    <property type="match status" value="1"/>
</dbReference>
<feature type="region of interest" description="Disordered" evidence="2">
    <location>
        <begin position="1"/>
        <end position="133"/>
    </location>
</feature>
<dbReference type="EnsemblProtists" id="PYU1_T002259">
    <property type="protein sequence ID" value="PYU1_T002259"/>
    <property type="gene ID" value="PYU1_G002256"/>
</dbReference>
<evidence type="ECO:0000256" key="2">
    <source>
        <dbReference type="SAM" id="MobiDB-lite"/>
    </source>
</evidence>
<reference evidence="4" key="3">
    <citation type="submission" date="2014-11" db="UniProtKB">
        <authorList>
            <consortium name="EnsemblProtists"/>
        </authorList>
    </citation>
    <scope>IDENTIFICATION</scope>
    <source>
        <strain evidence="4">DAOM BR144</strain>
    </source>
</reference>
<dbReference type="OMA" id="CQLMVVQ"/>
<evidence type="ECO:0000259" key="3">
    <source>
        <dbReference type="PROSITE" id="PS50076"/>
    </source>
</evidence>
<feature type="compositionally biased region" description="Basic and acidic residues" evidence="2">
    <location>
        <begin position="764"/>
        <end position="773"/>
    </location>
</feature>
<feature type="domain" description="J" evidence="3">
    <location>
        <begin position="990"/>
        <end position="1068"/>
    </location>
</feature>
<dbReference type="InterPro" id="IPR036869">
    <property type="entry name" value="J_dom_sf"/>
</dbReference>
<dbReference type="STRING" id="431595.K3WBB8"/>
<feature type="compositionally biased region" description="Polar residues" evidence="2">
    <location>
        <begin position="29"/>
        <end position="40"/>
    </location>
</feature>